<organism evidence="2 3">
    <name type="scientific">Candidatus Pullichristensenella stercorigallinarum</name>
    <dbReference type="NCBI Taxonomy" id="2840909"/>
    <lineage>
        <taxon>Bacteria</taxon>
        <taxon>Bacillati</taxon>
        <taxon>Bacillota</taxon>
        <taxon>Clostridia</taxon>
        <taxon>Candidatus Pullichristensenella</taxon>
    </lineage>
</organism>
<dbReference type="AlphaFoldDB" id="A0A9D0ZKF8"/>
<accession>A0A9D0ZKF8</accession>
<sequence length="237" mass="25768">MYLTILGNNGPFPSPNGACSGYFLESDSGETKILMDLGPGSLSRLLEIARMEELAGVVVSHMHFDHMSDLLPMQYAIQFSGRERPLPVFVPPRPERVRALLECPYYDLFGHEDLTLGEMRLSYIPAIHPVEGSCVRVECDGARLVFTGDTNVNPALELFADGCNLLLADAGLASADWTDKKPHLSAALCGALARDVRAGTLLLTHLNPLYDPQALLAEAREAYPAAELAVAGARYRV</sequence>
<dbReference type="SMART" id="SM00849">
    <property type="entry name" value="Lactamase_B"/>
    <property type="match status" value="1"/>
</dbReference>
<dbReference type="Gene3D" id="3.60.15.10">
    <property type="entry name" value="Ribonuclease Z/Hydroxyacylglutathione hydrolase-like"/>
    <property type="match status" value="1"/>
</dbReference>
<dbReference type="InterPro" id="IPR036866">
    <property type="entry name" value="RibonucZ/Hydroxyglut_hydro"/>
</dbReference>
<proteinExistence type="predicted"/>
<dbReference type="PANTHER" id="PTHR46018:SF4">
    <property type="entry name" value="METALLO-HYDROLASE YHFI-RELATED"/>
    <property type="match status" value="1"/>
</dbReference>
<comment type="caution">
    <text evidence="2">The sequence shown here is derived from an EMBL/GenBank/DDBJ whole genome shotgun (WGS) entry which is preliminary data.</text>
</comment>
<dbReference type="CDD" id="cd07716">
    <property type="entry name" value="RNaseZ_short-form-like_MBL-fold"/>
    <property type="match status" value="1"/>
</dbReference>
<dbReference type="GO" id="GO:0042781">
    <property type="term" value="F:3'-tRNA processing endoribonuclease activity"/>
    <property type="evidence" value="ECO:0007669"/>
    <property type="project" value="TreeGrafter"/>
</dbReference>
<dbReference type="Pfam" id="PF12706">
    <property type="entry name" value="Lactamase_B_2"/>
    <property type="match status" value="1"/>
</dbReference>
<dbReference type="SUPFAM" id="SSF56281">
    <property type="entry name" value="Metallo-hydrolase/oxidoreductase"/>
    <property type="match status" value="1"/>
</dbReference>
<name>A0A9D0ZKF8_9FIRM</name>
<dbReference type="InterPro" id="IPR001279">
    <property type="entry name" value="Metallo-B-lactamas"/>
</dbReference>
<evidence type="ECO:0000313" key="3">
    <source>
        <dbReference type="Proteomes" id="UP000824260"/>
    </source>
</evidence>
<evidence type="ECO:0000313" key="2">
    <source>
        <dbReference type="EMBL" id="HIQ82093.1"/>
    </source>
</evidence>
<evidence type="ECO:0000259" key="1">
    <source>
        <dbReference type="SMART" id="SM00849"/>
    </source>
</evidence>
<gene>
    <name evidence="2" type="ORF">IAA52_03205</name>
</gene>
<dbReference type="EMBL" id="DVFZ01000033">
    <property type="protein sequence ID" value="HIQ82093.1"/>
    <property type="molecule type" value="Genomic_DNA"/>
</dbReference>
<dbReference type="Proteomes" id="UP000824260">
    <property type="component" value="Unassembled WGS sequence"/>
</dbReference>
<dbReference type="PANTHER" id="PTHR46018">
    <property type="entry name" value="ZINC PHOSPHODIESTERASE ELAC PROTEIN 1"/>
    <property type="match status" value="1"/>
</dbReference>
<reference evidence="2" key="2">
    <citation type="journal article" date="2021" name="PeerJ">
        <title>Extensive microbial diversity within the chicken gut microbiome revealed by metagenomics and culture.</title>
        <authorList>
            <person name="Gilroy R."/>
            <person name="Ravi A."/>
            <person name="Getino M."/>
            <person name="Pursley I."/>
            <person name="Horton D.L."/>
            <person name="Alikhan N.F."/>
            <person name="Baker D."/>
            <person name="Gharbi K."/>
            <person name="Hall N."/>
            <person name="Watson M."/>
            <person name="Adriaenssens E.M."/>
            <person name="Foster-Nyarko E."/>
            <person name="Jarju S."/>
            <person name="Secka A."/>
            <person name="Antonio M."/>
            <person name="Oren A."/>
            <person name="Chaudhuri R.R."/>
            <person name="La Ragione R."/>
            <person name="Hildebrand F."/>
            <person name="Pallen M.J."/>
        </authorList>
    </citation>
    <scope>NUCLEOTIDE SEQUENCE</scope>
    <source>
        <strain evidence="2">ChiSjej6B24-2974</strain>
    </source>
</reference>
<protein>
    <submittedName>
        <fullName evidence="2">MBL fold metallo-hydrolase</fullName>
    </submittedName>
</protein>
<feature type="domain" description="Metallo-beta-lactamase" evidence="1">
    <location>
        <begin position="18"/>
        <end position="205"/>
    </location>
</feature>
<reference evidence="2" key="1">
    <citation type="submission" date="2020-10" db="EMBL/GenBank/DDBJ databases">
        <authorList>
            <person name="Gilroy R."/>
        </authorList>
    </citation>
    <scope>NUCLEOTIDE SEQUENCE</scope>
    <source>
        <strain evidence="2">ChiSjej6B24-2974</strain>
    </source>
</reference>